<dbReference type="EMBL" id="JAQQAF010000002">
    <property type="protein sequence ID" value="KAJ8504220.1"/>
    <property type="molecule type" value="Genomic_DNA"/>
</dbReference>
<evidence type="ECO:0000313" key="2">
    <source>
        <dbReference type="EMBL" id="KAJ8504220.1"/>
    </source>
</evidence>
<dbReference type="Proteomes" id="UP001222027">
    <property type="component" value="Unassembled WGS sequence"/>
</dbReference>
<sequence>MGTRATLALSGSNYSKINPVRFGSISNADSHTVVTRKPPHRTKSKAKIRKKTVKKSPLKPKDDGSAVPVTNGALDFEERQRTFNNREVERRTSAIQAICIAETENLLSRLRLLRSYLSKEQLETPALKFFHENLPNVTVTRNEKYQVFELQWNNREDYLLENPGGGKFASASISNALNMPAMCGLQFSVNSVKKSLLETSSLQMPDFGLDEPSENQIRGRRDAFETPGATSNRLSFGMTPKTLRVWQPYMNLEMEVMKVLAEIRGSLIGGSKLLELAQQLHDIKHDSSTDR</sequence>
<feature type="compositionally biased region" description="Basic residues" evidence="1">
    <location>
        <begin position="37"/>
        <end position="58"/>
    </location>
</feature>
<evidence type="ECO:0000313" key="3">
    <source>
        <dbReference type="Proteomes" id="UP001222027"/>
    </source>
</evidence>
<dbReference type="PANTHER" id="PTHR37248:SF1">
    <property type="entry name" value="TRANSLATION INITIATION FACTOR"/>
    <property type="match status" value="1"/>
</dbReference>
<evidence type="ECO:0000256" key="1">
    <source>
        <dbReference type="SAM" id="MobiDB-lite"/>
    </source>
</evidence>
<comment type="caution">
    <text evidence="2">The sequence shown here is derived from an EMBL/GenBank/DDBJ whole genome shotgun (WGS) entry which is preliminary data.</text>
</comment>
<accession>A0AAV8RC38</accession>
<proteinExistence type="predicted"/>
<organism evidence="2 3">
    <name type="scientific">Ensete ventricosum</name>
    <name type="common">Abyssinian banana</name>
    <name type="synonym">Musa ensete</name>
    <dbReference type="NCBI Taxonomy" id="4639"/>
    <lineage>
        <taxon>Eukaryota</taxon>
        <taxon>Viridiplantae</taxon>
        <taxon>Streptophyta</taxon>
        <taxon>Embryophyta</taxon>
        <taxon>Tracheophyta</taxon>
        <taxon>Spermatophyta</taxon>
        <taxon>Magnoliopsida</taxon>
        <taxon>Liliopsida</taxon>
        <taxon>Zingiberales</taxon>
        <taxon>Musaceae</taxon>
        <taxon>Ensete</taxon>
    </lineage>
</organism>
<dbReference type="PANTHER" id="PTHR37248">
    <property type="entry name" value="TRANSLATION INITIATION FACTOR"/>
    <property type="match status" value="1"/>
</dbReference>
<gene>
    <name evidence="2" type="ORF">OPV22_005106</name>
</gene>
<reference evidence="2 3" key="1">
    <citation type="submission" date="2022-12" db="EMBL/GenBank/DDBJ databases">
        <title>Chromosome-scale assembly of the Ensete ventricosum genome.</title>
        <authorList>
            <person name="Dussert Y."/>
            <person name="Stocks J."/>
            <person name="Wendawek A."/>
            <person name="Woldeyes F."/>
            <person name="Nichols R.A."/>
            <person name="Borrell J.S."/>
        </authorList>
    </citation>
    <scope>NUCLEOTIDE SEQUENCE [LARGE SCALE GENOMIC DNA]</scope>
    <source>
        <strain evidence="3">cv. Maze</strain>
        <tissue evidence="2">Seeds</tissue>
    </source>
</reference>
<dbReference type="AlphaFoldDB" id="A0AAV8RC38"/>
<name>A0AAV8RC38_ENSVE</name>
<keyword evidence="3" id="KW-1185">Reference proteome</keyword>
<protein>
    <submittedName>
        <fullName evidence="2">Uncharacterized protein</fullName>
    </submittedName>
</protein>
<feature type="region of interest" description="Disordered" evidence="1">
    <location>
        <begin position="28"/>
        <end position="69"/>
    </location>
</feature>